<feature type="chain" id="PRO_5047123092" evidence="1">
    <location>
        <begin position="17"/>
        <end position="120"/>
    </location>
</feature>
<accession>A0ABP1DWF7</accession>
<evidence type="ECO:0000256" key="1">
    <source>
        <dbReference type="SAM" id="SignalP"/>
    </source>
</evidence>
<sequence length="120" mass="12845">MNIAIVLLALIATAFAQLRGIAITAPAVGTDITLGERLVVKVEKHDTHGLPQTDLGIVISITSLVDKVARTFFNGSFTPTQHNCAADVTVTHFFNLTGDPAVRWEQDQVAVDVFSETQAA</sequence>
<name>A0ABP1DWF7_9APHY</name>
<dbReference type="Proteomes" id="UP001497453">
    <property type="component" value="Chromosome 7"/>
</dbReference>
<keyword evidence="3" id="KW-1185">Reference proteome</keyword>
<reference evidence="3" key="1">
    <citation type="submission" date="2024-04" db="EMBL/GenBank/DDBJ databases">
        <authorList>
            <person name="Shaw F."/>
            <person name="Minotto A."/>
        </authorList>
    </citation>
    <scope>NUCLEOTIDE SEQUENCE [LARGE SCALE GENOMIC DNA]</scope>
</reference>
<gene>
    <name evidence="2" type="ORF">GFSPODELE1_LOCUS8683</name>
</gene>
<proteinExistence type="predicted"/>
<evidence type="ECO:0000313" key="3">
    <source>
        <dbReference type="Proteomes" id="UP001497453"/>
    </source>
</evidence>
<dbReference type="EMBL" id="OZ037950">
    <property type="protein sequence ID" value="CAL1712131.1"/>
    <property type="molecule type" value="Genomic_DNA"/>
</dbReference>
<keyword evidence="1" id="KW-0732">Signal</keyword>
<organism evidence="2 3">
    <name type="scientific">Somion occarium</name>
    <dbReference type="NCBI Taxonomy" id="3059160"/>
    <lineage>
        <taxon>Eukaryota</taxon>
        <taxon>Fungi</taxon>
        <taxon>Dikarya</taxon>
        <taxon>Basidiomycota</taxon>
        <taxon>Agaricomycotina</taxon>
        <taxon>Agaricomycetes</taxon>
        <taxon>Polyporales</taxon>
        <taxon>Cerrenaceae</taxon>
        <taxon>Somion</taxon>
    </lineage>
</organism>
<feature type="signal peptide" evidence="1">
    <location>
        <begin position="1"/>
        <end position="16"/>
    </location>
</feature>
<protein>
    <submittedName>
        <fullName evidence="2">Uncharacterized protein</fullName>
    </submittedName>
</protein>
<evidence type="ECO:0000313" key="2">
    <source>
        <dbReference type="EMBL" id="CAL1712131.1"/>
    </source>
</evidence>